<name>A0A133S4Z4_9FIRM</name>
<dbReference type="EMBL" id="LRQT01000024">
    <property type="protein sequence ID" value="KXA64509.1"/>
    <property type="molecule type" value="Genomic_DNA"/>
</dbReference>
<proteinExistence type="predicted"/>
<dbReference type="Proteomes" id="UP000070226">
    <property type="component" value="Unassembled WGS sequence"/>
</dbReference>
<organism evidence="1">
    <name type="scientific">Veillonella atypica</name>
    <dbReference type="NCBI Taxonomy" id="39777"/>
    <lineage>
        <taxon>Bacteria</taxon>
        <taxon>Bacillati</taxon>
        <taxon>Bacillota</taxon>
        <taxon>Negativicutes</taxon>
        <taxon>Veillonellales</taxon>
        <taxon>Veillonellaceae</taxon>
        <taxon>Veillonella</taxon>
    </lineage>
</organism>
<dbReference type="AlphaFoldDB" id="A0A133S4Z4"/>
<dbReference type="PATRIC" id="fig|39777.7.peg.964"/>
<accession>A0A133S4Z4</accession>
<protein>
    <submittedName>
        <fullName evidence="1">Uncharacterized protein</fullName>
    </submittedName>
</protein>
<evidence type="ECO:0000313" key="2">
    <source>
        <dbReference type="Proteomes" id="UP000070226"/>
    </source>
</evidence>
<gene>
    <name evidence="1" type="ORF">HMPREF3233_00994</name>
</gene>
<sequence>MQVLFSNFLMNFFKIYRNKNYTSKIVYNSHLYSVYFNILQIISPNYRNKIGT</sequence>
<evidence type="ECO:0000313" key="1">
    <source>
        <dbReference type="EMBL" id="KXA64509.1"/>
    </source>
</evidence>
<reference evidence="1 2" key="1">
    <citation type="submission" date="2016-01" db="EMBL/GenBank/DDBJ databases">
        <authorList>
            <person name="Oliw E.H."/>
        </authorList>
    </citation>
    <scope>NUCLEOTIDE SEQUENCE [LARGE SCALE GENOMIC DNA]</scope>
    <source>
        <strain evidence="1 2">CMW7756B</strain>
    </source>
</reference>
<comment type="caution">
    <text evidence="1">The sequence shown here is derived from an EMBL/GenBank/DDBJ whole genome shotgun (WGS) entry which is preliminary data.</text>
</comment>